<evidence type="ECO:0000256" key="4">
    <source>
        <dbReference type="ARBA" id="ARBA00022741"/>
    </source>
</evidence>
<dbReference type="CDD" id="cd00712">
    <property type="entry name" value="AsnB"/>
    <property type="match status" value="1"/>
</dbReference>
<dbReference type="InterPro" id="IPR029055">
    <property type="entry name" value="Ntn_hydrolases_N"/>
</dbReference>
<evidence type="ECO:0000256" key="3">
    <source>
        <dbReference type="ARBA" id="ARBA00012737"/>
    </source>
</evidence>
<dbReference type="EMBL" id="JAEPLN010000001">
    <property type="protein sequence ID" value="MBO6971864.1"/>
    <property type="molecule type" value="Genomic_DNA"/>
</dbReference>
<dbReference type="NCBIfam" id="TIGR01536">
    <property type="entry name" value="asn_synth_AEB"/>
    <property type="match status" value="1"/>
</dbReference>
<dbReference type="SUPFAM" id="SSF56235">
    <property type="entry name" value="N-terminal nucleophile aminohydrolases (Ntn hydrolases)"/>
    <property type="match status" value="1"/>
</dbReference>
<dbReference type="PIRSF" id="PIRSF001589">
    <property type="entry name" value="Asn_synthetase_glu-h"/>
    <property type="match status" value="1"/>
</dbReference>
<dbReference type="PANTHER" id="PTHR43284">
    <property type="entry name" value="ASPARAGINE SYNTHETASE (GLUTAMINE-HYDROLYZING)"/>
    <property type="match status" value="1"/>
</dbReference>
<dbReference type="InterPro" id="IPR033738">
    <property type="entry name" value="AsnB_N"/>
</dbReference>
<dbReference type="GO" id="GO:0005829">
    <property type="term" value="C:cytosol"/>
    <property type="evidence" value="ECO:0007669"/>
    <property type="project" value="TreeGrafter"/>
</dbReference>
<gene>
    <name evidence="12" type="primary">asnB</name>
    <name evidence="12" type="ORF">JJ842_08060</name>
</gene>
<dbReference type="GO" id="GO:0004066">
    <property type="term" value="F:asparagine synthase (glutamine-hydrolyzing) activity"/>
    <property type="evidence" value="ECO:0007669"/>
    <property type="project" value="UniProtKB-EC"/>
</dbReference>
<dbReference type="InterPro" id="IPR001962">
    <property type="entry name" value="Asn_synthase"/>
</dbReference>
<sequence>MCGITGFSLGNIFLDSEIIFQEQLVTFLKNSSQLIKHRGPDDEGSYIDNKNGIGLAHRRLSILDTSRNGRQPMTHKNGKITIVFNGEIYNFLELKTKLESHKKLNWSSNTDTEVLLNMYEYYMNSNLGLDKFFRSLNGIFSIAIWDGLRKELVIARDFFGVKPLYFYKTKNAFFFASEIKALLPFLNKFKDKSIIEKQFGDLDPKAIERYLTYLWCPGSRTPSKIIKKIEPGSFLKISNGDIEEKKCWYKLPSLSFTYKKNKYLTKTNAIDGLKKNLKEAVRRQMISDVPLGAFLSGGLDSSSIVAFAKELNPKINCFTIDHGKGNKKSDLFYAEKVAKHLDLNLTTIKIDPHKFTSSLEEMVWQLDEPIADPASLNIKFICEYARSQGIKVLLSGTGGDDIFSGYRRHIALNNNHFLDWIPINTLNFMNKLICKLPANLESFRRLRKLISNSTFKGNERIFNYFRWIERKDLNQILSDEFKHEIRNSCPEKPFLNYLKNISKFSSDLERLLALEQRFFLGDHNLNYTDKMSMVSGVEVRVPFLDKDLCEFAVHIPPKLKIKGFQSKWIFKKAMEEYLPKDVIYRSKIGFGMPIRDWFNNELRDWLNDILSKDKLKRRGIFNPSSVEKLINLNAKGKVDASYTLLSIVCVEIWCQRFLDNNI</sequence>
<evidence type="ECO:0000256" key="5">
    <source>
        <dbReference type="ARBA" id="ARBA00022840"/>
    </source>
</evidence>
<comment type="catalytic activity">
    <reaction evidence="8">
        <text>L-aspartate + L-glutamine + ATP + H2O = L-asparagine + L-glutamate + AMP + diphosphate + H(+)</text>
        <dbReference type="Rhea" id="RHEA:12228"/>
        <dbReference type="ChEBI" id="CHEBI:15377"/>
        <dbReference type="ChEBI" id="CHEBI:15378"/>
        <dbReference type="ChEBI" id="CHEBI:29985"/>
        <dbReference type="ChEBI" id="CHEBI:29991"/>
        <dbReference type="ChEBI" id="CHEBI:30616"/>
        <dbReference type="ChEBI" id="CHEBI:33019"/>
        <dbReference type="ChEBI" id="CHEBI:58048"/>
        <dbReference type="ChEBI" id="CHEBI:58359"/>
        <dbReference type="ChEBI" id="CHEBI:456215"/>
        <dbReference type="EC" id="6.3.5.4"/>
    </reaction>
</comment>
<dbReference type="PROSITE" id="PS51278">
    <property type="entry name" value="GATASE_TYPE_2"/>
    <property type="match status" value="1"/>
</dbReference>
<protein>
    <recommendedName>
        <fullName evidence="3">asparagine synthase (glutamine-hydrolyzing)</fullName>
        <ecNumber evidence="3">6.3.5.4</ecNumber>
    </recommendedName>
</protein>
<keyword evidence="9" id="KW-0028">Amino-acid biosynthesis</keyword>
<feature type="binding site" evidence="10">
    <location>
        <begin position="395"/>
        <end position="396"/>
    </location>
    <ligand>
        <name>ATP</name>
        <dbReference type="ChEBI" id="CHEBI:30616"/>
    </ligand>
</feature>
<name>A0A9D9BT69_PROMR</name>
<dbReference type="InterPro" id="IPR017932">
    <property type="entry name" value="GATase_2_dom"/>
</dbReference>
<evidence type="ECO:0000313" key="13">
    <source>
        <dbReference type="Proteomes" id="UP000668060"/>
    </source>
</evidence>
<comment type="caution">
    <text evidence="12">The sequence shown here is derived from an EMBL/GenBank/DDBJ whole genome shotgun (WGS) entry which is preliminary data.</text>
</comment>
<evidence type="ECO:0000256" key="8">
    <source>
        <dbReference type="ARBA" id="ARBA00048741"/>
    </source>
</evidence>
<comment type="pathway">
    <text evidence="1">Amino-acid biosynthesis; L-asparagine biosynthesis; L-asparagine from L-aspartate (L-Gln route): step 1/1.</text>
</comment>
<dbReference type="AlphaFoldDB" id="A0A9D9BT69"/>
<dbReference type="GO" id="GO:0005524">
    <property type="term" value="F:ATP binding"/>
    <property type="evidence" value="ECO:0007669"/>
    <property type="project" value="UniProtKB-KW"/>
</dbReference>
<accession>A0A9D9BT69</accession>
<feature type="domain" description="Glutamine amidotransferase type-2" evidence="11">
    <location>
        <begin position="2"/>
        <end position="240"/>
    </location>
</feature>
<evidence type="ECO:0000256" key="6">
    <source>
        <dbReference type="ARBA" id="ARBA00022888"/>
    </source>
</evidence>
<proteinExistence type="inferred from homology"/>
<keyword evidence="4 10" id="KW-0547">Nucleotide-binding</keyword>
<dbReference type="SUPFAM" id="SSF52402">
    <property type="entry name" value="Adenine nucleotide alpha hydrolases-like"/>
    <property type="match status" value="1"/>
</dbReference>
<comment type="similarity">
    <text evidence="2">Belongs to the asparagine synthetase family.</text>
</comment>
<dbReference type="GO" id="GO:0006529">
    <property type="term" value="P:asparagine biosynthetic process"/>
    <property type="evidence" value="ECO:0007669"/>
    <property type="project" value="UniProtKB-KW"/>
</dbReference>
<evidence type="ECO:0000313" key="12">
    <source>
        <dbReference type="EMBL" id="MBO6971864.1"/>
    </source>
</evidence>
<feature type="active site" description="For GATase activity" evidence="9">
    <location>
        <position position="2"/>
    </location>
</feature>
<feature type="binding site" evidence="10">
    <location>
        <position position="320"/>
    </location>
    <ligand>
        <name>ATP</name>
        <dbReference type="ChEBI" id="CHEBI:30616"/>
    </ligand>
</feature>
<feature type="binding site" evidence="10">
    <location>
        <position position="111"/>
    </location>
    <ligand>
        <name>L-glutamine</name>
        <dbReference type="ChEBI" id="CHEBI:58359"/>
    </ligand>
</feature>
<evidence type="ECO:0000259" key="11">
    <source>
        <dbReference type="PROSITE" id="PS51278"/>
    </source>
</evidence>
<organism evidence="12 13">
    <name type="scientific">Prochlorococcus marinus CUG1433</name>
    <dbReference type="NCBI Taxonomy" id="2774506"/>
    <lineage>
        <taxon>Bacteria</taxon>
        <taxon>Bacillati</taxon>
        <taxon>Cyanobacteriota</taxon>
        <taxon>Cyanophyceae</taxon>
        <taxon>Synechococcales</taxon>
        <taxon>Prochlorococcaceae</taxon>
        <taxon>Prochlorococcus</taxon>
    </lineage>
</organism>
<evidence type="ECO:0000256" key="1">
    <source>
        <dbReference type="ARBA" id="ARBA00005187"/>
    </source>
</evidence>
<reference evidence="12" key="1">
    <citation type="journal article" date="2021" name="Front. Mar. Sci.">
        <title>Genomes of Diverse Isolates of Prochlorococcus High-Light-Adapted Clade II in the Western Pacific Ocean.</title>
        <authorList>
            <person name="Yan W."/>
            <person name="Feng X."/>
            <person name="Zhang W."/>
            <person name="Nawaz M.Z."/>
            <person name="Luo T."/>
            <person name="Zhang R."/>
            <person name="Jiao N."/>
        </authorList>
    </citation>
    <scope>NUCLEOTIDE SEQUENCE</scope>
    <source>
        <strain evidence="12">CUG1433</strain>
    </source>
</reference>
<dbReference type="Pfam" id="PF00733">
    <property type="entry name" value="Asn_synthase"/>
    <property type="match status" value="1"/>
</dbReference>
<keyword evidence="7 9" id="KW-0315">Glutamine amidotransferase</keyword>
<evidence type="ECO:0000256" key="10">
    <source>
        <dbReference type="PIRSR" id="PIRSR001589-2"/>
    </source>
</evidence>
<dbReference type="Proteomes" id="UP000668060">
    <property type="component" value="Unassembled WGS sequence"/>
</dbReference>
<evidence type="ECO:0000256" key="7">
    <source>
        <dbReference type="ARBA" id="ARBA00022962"/>
    </source>
</evidence>
<dbReference type="Pfam" id="PF13537">
    <property type="entry name" value="GATase_7"/>
    <property type="match status" value="1"/>
</dbReference>
<evidence type="ECO:0000256" key="2">
    <source>
        <dbReference type="ARBA" id="ARBA00005752"/>
    </source>
</evidence>
<keyword evidence="5 10" id="KW-0067">ATP-binding</keyword>
<keyword evidence="6 9" id="KW-0061">Asparagine biosynthesis</keyword>
<dbReference type="PANTHER" id="PTHR43284:SF1">
    <property type="entry name" value="ASPARAGINE SYNTHETASE"/>
    <property type="match status" value="1"/>
</dbReference>
<dbReference type="Gene3D" id="3.60.20.10">
    <property type="entry name" value="Glutamine Phosphoribosylpyrophosphate, subunit 1, domain 1"/>
    <property type="match status" value="1"/>
</dbReference>
<dbReference type="InterPro" id="IPR006426">
    <property type="entry name" value="Asn_synth_AEB"/>
</dbReference>
<keyword evidence="12" id="KW-0436">Ligase</keyword>
<dbReference type="CDD" id="cd01991">
    <property type="entry name" value="Asn_synthase_B_C"/>
    <property type="match status" value="1"/>
</dbReference>
<dbReference type="InterPro" id="IPR014729">
    <property type="entry name" value="Rossmann-like_a/b/a_fold"/>
</dbReference>
<evidence type="ECO:0000256" key="9">
    <source>
        <dbReference type="PIRSR" id="PIRSR001589-1"/>
    </source>
</evidence>
<dbReference type="Gene3D" id="3.40.50.620">
    <property type="entry name" value="HUPs"/>
    <property type="match status" value="1"/>
</dbReference>
<dbReference type="EC" id="6.3.5.4" evidence="3"/>
<dbReference type="InterPro" id="IPR051786">
    <property type="entry name" value="ASN_synthetase/amidase"/>
</dbReference>